<organism evidence="1 2">
    <name type="scientific">Actinophytocola oryzae</name>
    <dbReference type="NCBI Taxonomy" id="502181"/>
    <lineage>
        <taxon>Bacteria</taxon>
        <taxon>Bacillati</taxon>
        <taxon>Actinomycetota</taxon>
        <taxon>Actinomycetes</taxon>
        <taxon>Pseudonocardiales</taxon>
        <taxon>Pseudonocardiaceae</taxon>
    </lineage>
</organism>
<name>A0A4R7W0F6_9PSEU</name>
<gene>
    <name evidence="1" type="ORF">CLV71_103550</name>
</gene>
<dbReference type="Proteomes" id="UP000294927">
    <property type="component" value="Unassembled WGS sequence"/>
</dbReference>
<sequence length="107" mass="11130">MTSNYYGGQHVTVGGTNNVGINNGTYHQAGPQDALRELTDAVNALRAQVSPADREVIDASMRTVGPNAEPSGFRGALREISGVASMVGQVGVPVIEAVRKVMAAFGM</sequence>
<reference evidence="1 2" key="1">
    <citation type="submission" date="2019-03" db="EMBL/GenBank/DDBJ databases">
        <title>Genomic Encyclopedia of Archaeal and Bacterial Type Strains, Phase II (KMG-II): from individual species to whole genera.</title>
        <authorList>
            <person name="Goeker M."/>
        </authorList>
    </citation>
    <scope>NUCLEOTIDE SEQUENCE [LARGE SCALE GENOMIC DNA]</scope>
    <source>
        <strain evidence="1 2">DSM 45499</strain>
    </source>
</reference>
<accession>A0A4R7W0F6</accession>
<dbReference type="EMBL" id="SOCP01000003">
    <property type="protein sequence ID" value="TDV55309.1"/>
    <property type="molecule type" value="Genomic_DNA"/>
</dbReference>
<evidence type="ECO:0000313" key="2">
    <source>
        <dbReference type="Proteomes" id="UP000294927"/>
    </source>
</evidence>
<protein>
    <submittedName>
        <fullName evidence="1">Uncharacterized protein</fullName>
    </submittedName>
</protein>
<evidence type="ECO:0000313" key="1">
    <source>
        <dbReference type="EMBL" id="TDV55309.1"/>
    </source>
</evidence>
<dbReference type="OrthoDB" id="4307294at2"/>
<dbReference type="RefSeq" id="WP_133902389.1">
    <property type="nucleotide sequence ID" value="NZ_SOCP01000003.1"/>
</dbReference>
<dbReference type="AlphaFoldDB" id="A0A4R7W0F6"/>
<proteinExistence type="predicted"/>
<keyword evidence="2" id="KW-1185">Reference proteome</keyword>
<comment type="caution">
    <text evidence="1">The sequence shown here is derived from an EMBL/GenBank/DDBJ whole genome shotgun (WGS) entry which is preliminary data.</text>
</comment>